<sequence>MKDLQQTVYLSALWYMFFNVHIIKKKCGEY</sequence>
<evidence type="ECO:0000313" key="3">
    <source>
        <dbReference type="Proteomes" id="UP000095576"/>
    </source>
</evidence>
<accession>A0A174L4G3</accession>
<evidence type="ECO:0000313" key="2">
    <source>
        <dbReference type="EMBL" id="CUP19023.1"/>
    </source>
</evidence>
<dbReference type="AlphaFoldDB" id="A0A174L4G3"/>
<organism evidence="2 3">
    <name type="scientific">Bacteroides thetaiotaomicron</name>
    <dbReference type="NCBI Taxonomy" id="818"/>
    <lineage>
        <taxon>Bacteria</taxon>
        <taxon>Pseudomonadati</taxon>
        <taxon>Bacteroidota</taxon>
        <taxon>Bacteroidia</taxon>
        <taxon>Bacteroidales</taxon>
        <taxon>Bacteroidaceae</taxon>
        <taxon>Bacteroides</taxon>
    </lineage>
</organism>
<keyword evidence="1" id="KW-0472">Membrane</keyword>
<keyword evidence="1" id="KW-0812">Transmembrane</keyword>
<keyword evidence="1" id="KW-1133">Transmembrane helix</keyword>
<evidence type="ECO:0000256" key="1">
    <source>
        <dbReference type="SAM" id="Phobius"/>
    </source>
</evidence>
<protein>
    <submittedName>
        <fullName evidence="2">Uncharacterized protein</fullName>
    </submittedName>
</protein>
<proteinExistence type="predicted"/>
<name>A0A174L4G3_BACT4</name>
<feature type="transmembrane region" description="Helical" evidence="1">
    <location>
        <begin position="6"/>
        <end position="23"/>
    </location>
</feature>
<dbReference type="EMBL" id="CZAP01000003">
    <property type="protein sequence ID" value="CUP19023.1"/>
    <property type="molecule type" value="Genomic_DNA"/>
</dbReference>
<gene>
    <name evidence="2" type="ORF">ERS852511_01409</name>
</gene>
<reference evidence="2 3" key="1">
    <citation type="submission" date="2015-09" db="EMBL/GenBank/DDBJ databases">
        <authorList>
            <consortium name="Pathogen Informatics"/>
        </authorList>
    </citation>
    <scope>NUCLEOTIDE SEQUENCE [LARGE SCALE GENOMIC DNA]</scope>
    <source>
        <strain evidence="2 3">2789STDY5834899</strain>
    </source>
</reference>
<dbReference type="Proteomes" id="UP000095576">
    <property type="component" value="Unassembled WGS sequence"/>
</dbReference>